<keyword evidence="3" id="KW-1185">Reference proteome</keyword>
<name>A0A9W9WDQ2_9EURO</name>
<evidence type="ECO:0000256" key="1">
    <source>
        <dbReference type="SAM" id="MobiDB-lite"/>
    </source>
</evidence>
<gene>
    <name evidence="2" type="ORF">N7530_012707</name>
</gene>
<dbReference type="OrthoDB" id="4331403at2759"/>
<proteinExistence type="predicted"/>
<evidence type="ECO:0000313" key="3">
    <source>
        <dbReference type="Proteomes" id="UP001147760"/>
    </source>
</evidence>
<sequence length="93" mass="9671">MSTNGSTDPVSLVSMLNPDSLSGFQLAEQRTMSPFVADSHPGDRATPNGPSAPSMQGIPQLGISGHGIYSAGRAPKPKHEYAIPLEASIPKLT</sequence>
<comment type="caution">
    <text evidence="2">The sequence shown here is derived from an EMBL/GenBank/DDBJ whole genome shotgun (WGS) entry which is preliminary data.</text>
</comment>
<dbReference type="Proteomes" id="UP001147760">
    <property type="component" value="Unassembled WGS sequence"/>
</dbReference>
<accession>A0A9W9WDQ2</accession>
<protein>
    <submittedName>
        <fullName evidence="2">Uncharacterized protein</fullName>
    </submittedName>
</protein>
<feature type="region of interest" description="Disordered" evidence="1">
    <location>
        <begin position="35"/>
        <end position="75"/>
    </location>
</feature>
<reference evidence="2" key="2">
    <citation type="journal article" date="2023" name="IMA Fungus">
        <title>Comparative genomic study of the Penicillium genus elucidates a diverse pangenome and 15 lateral gene transfer events.</title>
        <authorList>
            <person name="Petersen C."/>
            <person name="Sorensen T."/>
            <person name="Nielsen M.R."/>
            <person name="Sondergaard T.E."/>
            <person name="Sorensen J.L."/>
            <person name="Fitzpatrick D.A."/>
            <person name="Frisvad J.C."/>
            <person name="Nielsen K.L."/>
        </authorList>
    </citation>
    <scope>NUCLEOTIDE SEQUENCE</scope>
    <source>
        <strain evidence="2">IBT 17660</strain>
    </source>
</reference>
<dbReference type="EMBL" id="JAPWDO010000010">
    <property type="protein sequence ID" value="KAJ5454938.1"/>
    <property type="molecule type" value="Genomic_DNA"/>
</dbReference>
<organism evidence="2 3">
    <name type="scientific">Penicillium desertorum</name>
    <dbReference type="NCBI Taxonomy" id="1303715"/>
    <lineage>
        <taxon>Eukaryota</taxon>
        <taxon>Fungi</taxon>
        <taxon>Dikarya</taxon>
        <taxon>Ascomycota</taxon>
        <taxon>Pezizomycotina</taxon>
        <taxon>Eurotiomycetes</taxon>
        <taxon>Eurotiomycetidae</taxon>
        <taxon>Eurotiales</taxon>
        <taxon>Aspergillaceae</taxon>
        <taxon>Penicillium</taxon>
    </lineage>
</organism>
<evidence type="ECO:0000313" key="2">
    <source>
        <dbReference type="EMBL" id="KAJ5454938.1"/>
    </source>
</evidence>
<reference evidence="2" key="1">
    <citation type="submission" date="2022-12" db="EMBL/GenBank/DDBJ databases">
        <authorList>
            <person name="Petersen C."/>
        </authorList>
    </citation>
    <scope>NUCLEOTIDE SEQUENCE</scope>
    <source>
        <strain evidence="2">IBT 17660</strain>
    </source>
</reference>
<dbReference type="AlphaFoldDB" id="A0A9W9WDQ2"/>